<accession>A0ABM8ENV7</accession>
<dbReference type="InterPro" id="IPR020097">
    <property type="entry name" value="PsdUridine_synth_TruA_a/b_dom"/>
</dbReference>
<dbReference type="NCBIfam" id="TIGR00071">
    <property type="entry name" value="hisT_truA"/>
    <property type="match status" value="1"/>
</dbReference>
<comment type="function">
    <text evidence="4">Formation of pseudouridine at positions 38, 39 and 40 in the anticodon stem and loop of transfer RNAs.</text>
</comment>
<feature type="binding site" evidence="4">
    <location>
        <position position="110"/>
    </location>
    <ligand>
        <name>substrate</name>
    </ligand>
</feature>
<feature type="active site" description="Nucleophile" evidence="4">
    <location>
        <position position="52"/>
    </location>
</feature>
<dbReference type="Pfam" id="PF01416">
    <property type="entry name" value="PseudoU_synth_1"/>
    <property type="match status" value="2"/>
</dbReference>
<evidence type="ECO:0000256" key="4">
    <source>
        <dbReference type="HAMAP-Rule" id="MF_00171"/>
    </source>
</evidence>
<dbReference type="EC" id="5.4.99.12" evidence="4"/>
<dbReference type="CDD" id="cd02570">
    <property type="entry name" value="PseudoU_synth_EcTruA"/>
    <property type="match status" value="1"/>
</dbReference>
<evidence type="ECO:0000259" key="6">
    <source>
        <dbReference type="Pfam" id="PF01416"/>
    </source>
</evidence>
<evidence type="ECO:0000256" key="2">
    <source>
        <dbReference type="ARBA" id="ARBA00022694"/>
    </source>
</evidence>
<keyword evidence="3 4" id="KW-0413">Isomerase</keyword>
<protein>
    <recommendedName>
        <fullName evidence="4">tRNA pseudouridine synthase A</fullName>
        <ecNumber evidence="4">5.4.99.12</ecNumber>
    </recommendedName>
    <alternativeName>
        <fullName evidence="4">tRNA pseudouridine(38-40) synthase</fullName>
    </alternativeName>
    <alternativeName>
        <fullName evidence="4">tRNA pseudouridylate synthase I</fullName>
    </alternativeName>
    <alternativeName>
        <fullName evidence="4">tRNA-uridine isomerase I</fullName>
    </alternativeName>
</protein>
<dbReference type="PANTHER" id="PTHR11142:SF0">
    <property type="entry name" value="TRNA PSEUDOURIDINE SYNTHASE-LIKE 1"/>
    <property type="match status" value="1"/>
</dbReference>
<sequence length="244" mass="26873">MRNIKLIIEYDGTAYAGWQVQPNGVTVQETLERSLAQMLGGPVRLHSSGRTDAGVHAMGMVAAFKTEKNLPLRAFSDGLNSLLPRDIAVRGAEEMPATFHPRFDAVGKHYRYTIFTGRYRSPLQRLYAWHCRRSLDVAAMRRAAGHFVGEKDFAAFRGAGCAAKTTVRRVEAVDIAAAGEFLQLDVRGNGFLKQMVRMMVGTLVEVGTGRLAPDDVRRFFETPVPAAKGVTAPSHGLCLVEVYY</sequence>
<keyword evidence="8" id="KW-1185">Reference proteome</keyword>
<organism evidence="7 8">
    <name type="scientific">Geotalea uraniireducens</name>
    <dbReference type="NCBI Taxonomy" id="351604"/>
    <lineage>
        <taxon>Bacteria</taxon>
        <taxon>Pseudomonadati</taxon>
        <taxon>Thermodesulfobacteriota</taxon>
        <taxon>Desulfuromonadia</taxon>
        <taxon>Geobacterales</taxon>
        <taxon>Geobacteraceae</taxon>
        <taxon>Geotalea</taxon>
    </lineage>
</organism>
<dbReference type="PIRSF" id="PIRSF001430">
    <property type="entry name" value="tRNA_psdUrid_synth"/>
    <property type="match status" value="1"/>
</dbReference>
<dbReference type="InterPro" id="IPR020095">
    <property type="entry name" value="PsdUridine_synth_TruA_C"/>
</dbReference>
<keyword evidence="2 4" id="KW-0819">tRNA processing</keyword>
<dbReference type="RefSeq" id="WP_282000393.1">
    <property type="nucleotide sequence ID" value="NZ_AP027151.1"/>
</dbReference>
<feature type="domain" description="Pseudouridine synthase I TruA alpha/beta" evidence="6">
    <location>
        <begin position="7"/>
        <end position="104"/>
    </location>
</feature>
<feature type="domain" description="Pseudouridine synthase I TruA alpha/beta" evidence="6">
    <location>
        <begin position="143"/>
        <end position="244"/>
    </location>
</feature>
<comment type="catalytic activity">
    <reaction evidence="4 5">
        <text>uridine(38/39/40) in tRNA = pseudouridine(38/39/40) in tRNA</text>
        <dbReference type="Rhea" id="RHEA:22376"/>
        <dbReference type="Rhea" id="RHEA-COMP:10085"/>
        <dbReference type="Rhea" id="RHEA-COMP:10087"/>
        <dbReference type="ChEBI" id="CHEBI:65314"/>
        <dbReference type="ChEBI" id="CHEBI:65315"/>
        <dbReference type="EC" id="5.4.99.12"/>
    </reaction>
</comment>
<comment type="similarity">
    <text evidence="1 4 5">Belongs to the tRNA pseudouridine synthase TruA family.</text>
</comment>
<dbReference type="EMBL" id="AP027151">
    <property type="protein sequence ID" value="BDV44287.1"/>
    <property type="molecule type" value="Genomic_DNA"/>
</dbReference>
<comment type="subunit">
    <text evidence="4">Homodimer.</text>
</comment>
<dbReference type="HAMAP" id="MF_00171">
    <property type="entry name" value="TruA"/>
    <property type="match status" value="1"/>
</dbReference>
<reference evidence="7 8" key="1">
    <citation type="submission" date="2022-12" db="EMBL/GenBank/DDBJ databases">
        <title>Polyphasic characterization of Geotalea uranireducens NIT-SL11 newly isolated from a complex of sewage sludge and microbially reduced graphene oxide.</title>
        <authorList>
            <person name="Xie L."/>
            <person name="Yoshida N."/>
            <person name="Meng L."/>
        </authorList>
    </citation>
    <scope>NUCLEOTIDE SEQUENCE [LARGE SCALE GENOMIC DNA]</scope>
    <source>
        <strain evidence="7 8">NIT-SL11</strain>
    </source>
</reference>
<evidence type="ECO:0000313" key="8">
    <source>
        <dbReference type="Proteomes" id="UP001317705"/>
    </source>
</evidence>
<dbReference type="Proteomes" id="UP001317705">
    <property type="component" value="Chromosome"/>
</dbReference>
<dbReference type="PANTHER" id="PTHR11142">
    <property type="entry name" value="PSEUDOURIDYLATE SYNTHASE"/>
    <property type="match status" value="1"/>
</dbReference>
<gene>
    <name evidence="4 7" type="primary">truA</name>
    <name evidence="7" type="ORF">GURASL_32100</name>
</gene>
<dbReference type="InterPro" id="IPR020103">
    <property type="entry name" value="PsdUridine_synth_cat_dom_sf"/>
</dbReference>
<comment type="caution">
    <text evidence="4">Lacks conserved residue(s) required for the propagation of feature annotation.</text>
</comment>
<dbReference type="InterPro" id="IPR001406">
    <property type="entry name" value="PsdUridine_synth_TruA"/>
</dbReference>
<name>A0ABM8ENV7_9BACT</name>
<dbReference type="InterPro" id="IPR020094">
    <property type="entry name" value="TruA/RsuA/RluB/E/F_N"/>
</dbReference>
<evidence type="ECO:0000256" key="5">
    <source>
        <dbReference type="RuleBase" id="RU003792"/>
    </source>
</evidence>
<dbReference type="Gene3D" id="3.30.70.660">
    <property type="entry name" value="Pseudouridine synthase I, catalytic domain, C-terminal subdomain"/>
    <property type="match status" value="1"/>
</dbReference>
<evidence type="ECO:0000313" key="7">
    <source>
        <dbReference type="EMBL" id="BDV44287.1"/>
    </source>
</evidence>
<evidence type="ECO:0000256" key="3">
    <source>
        <dbReference type="ARBA" id="ARBA00023235"/>
    </source>
</evidence>
<dbReference type="SUPFAM" id="SSF55120">
    <property type="entry name" value="Pseudouridine synthase"/>
    <property type="match status" value="1"/>
</dbReference>
<proteinExistence type="inferred from homology"/>
<dbReference type="Gene3D" id="3.30.70.580">
    <property type="entry name" value="Pseudouridine synthase I, catalytic domain, N-terminal subdomain"/>
    <property type="match status" value="1"/>
</dbReference>
<evidence type="ECO:0000256" key="1">
    <source>
        <dbReference type="ARBA" id="ARBA00009375"/>
    </source>
</evidence>